<evidence type="ECO:0000313" key="1">
    <source>
        <dbReference type="EMBL" id="EDU45425.1"/>
    </source>
</evidence>
<accession>B2VZR2</accession>
<dbReference type="HOGENOM" id="CLU_2062669_0_0_1"/>
<dbReference type="Proteomes" id="UP000001471">
    <property type="component" value="Unassembled WGS sequence"/>
</dbReference>
<sequence length="119" mass="13494">MSWYVVLGSVRQPTSFGLRLLFLPIVTPGLHNQTAPYLGWAGIPPGRGRRARDGRRAKPHRLPYMAYGTWRMPMCDLWGLLPEREVETVAERAAQRSSCPIYDGSFSVVEIHALTERLE</sequence>
<name>B2VZR2_PYRTR</name>
<reference evidence="2" key="1">
    <citation type="journal article" date="2013" name="G3 (Bethesda)">
        <title>Comparative genomics of a plant-pathogenic fungus, Pyrenophora tritici-repentis, reveals transduplication and the impact of repeat elements on pathogenicity and population divergence.</title>
        <authorList>
            <person name="Manning V.A."/>
            <person name="Pandelova I."/>
            <person name="Dhillon B."/>
            <person name="Wilhelm L.J."/>
            <person name="Goodwin S.B."/>
            <person name="Berlin A.M."/>
            <person name="Figueroa M."/>
            <person name="Freitag M."/>
            <person name="Hane J.K."/>
            <person name="Henrissat B."/>
            <person name="Holman W.H."/>
            <person name="Kodira C.D."/>
            <person name="Martin J."/>
            <person name="Oliver R.P."/>
            <person name="Robbertse B."/>
            <person name="Schackwitz W."/>
            <person name="Schwartz D.C."/>
            <person name="Spatafora J.W."/>
            <person name="Turgeon B.G."/>
            <person name="Yandava C."/>
            <person name="Young S."/>
            <person name="Zhou S."/>
            <person name="Zeng Q."/>
            <person name="Grigoriev I.V."/>
            <person name="Ma L.-J."/>
            <person name="Ciuffetti L.M."/>
        </authorList>
    </citation>
    <scope>NUCLEOTIDE SEQUENCE [LARGE SCALE GENOMIC DNA]</scope>
    <source>
        <strain evidence="2">Pt-1C-BFP</strain>
    </source>
</reference>
<evidence type="ECO:0000313" key="2">
    <source>
        <dbReference type="Proteomes" id="UP000001471"/>
    </source>
</evidence>
<proteinExistence type="predicted"/>
<dbReference type="AlphaFoldDB" id="B2VZR2"/>
<dbReference type="InParanoid" id="B2VZR2"/>
<organism evidence="1 2">
    <name type="scientific">Pyrenophora tritici-repentis (strain Pt-1C-BFP)</name>
    <name type="common">Wheat tan spot fungus</name>
    <name type="synonym">Drechslera tritici-repentis</name>
    <dbReference type="NCBI Taxonomy" id="426418"/>
    <lineage>
        <taxon>Eukaryota</taxon>
        <taxon>Fungi</taxon>
        <taxon>Dikarya</taxon>
        <taxon>Ascomycota</taxon>
        <taxon>Pezizomycotina</taxon>
        <taxon>Dothideomycetes</taxon>
        <taxon>Pleosporomycetidae</taxon>
        <taxon>Pleosporales</taxon>
        <taxon>Pleosporineae</taxon>
        <taxon>Pleosporaceae</taxon>
        <taxon>Pyrenophora</taxon>
    </lineage>
</organism>
<dbReference type="EMBL" id="DS231616">
    <property type="protein sequence ID" value="EDU45425.1"/>
    <property type="molecule type" value="Genomic_DNA"/>
</dbReference>
<protein>
    <submittedName>
        <fullName evidence="1">Uncharacterized protein</fullName>
    </submittedName>
</protein>
<gene>
    <name evidence="1" type="ORF">PTRG_02902</name>
</gene>